<dbReference type="RefSeq" id="WP_284350184.1">
    <property type="nucleotide sequence ID" value="NZ_BRXS01000003.1"/>
</dbReference>
<dbReference type="AlphaFoldDB" id="A0AA37VAS0"/>
<evidence type="ECO:0000256" key="1">
    <source>
        <dbReference type="SAM" id="SignalP"/>
    </source>
</evidence>
<keyword evidence="1" id="KW-0732">Signal</keyword>
<dbReference type="Proteomes" id="UP001161325">
    <property type="component" value="Unassembled WGS sequence"/>
</dbReference>
<feature type="chain" id="PRO_5041339370" evidence="1">
    <location>
        <begin position="27"/>
        <end position="335"/>
    </location>
</feature>
<gene>
    <name evidence="2" type="ORF">rosag_22360</name>
</gene>
<name>A0AA37VAS0_9BACT</name>
<keyword evidence="3" id="KW-1185">Reference proteome</keyword>
<feature type="signal peptide" evidence="1">
    <location>
        <begin position="1"/>
        <end position="26"/>
    </location>
</feature>
<comment type="caution">
    <text evidence="2">The sequence shown here is derived from an EMBL/GenBank/DDBJ whole genome shotgun (WGS) entry which is preliminary data.</text>
</comment>
<protein>
    <submittedName>
        <fullName evidence="2">Uncharacterized protein</fullName>
    </submittedName>
</protein>
<evidence type="ECO:0000313" key="3">
    <source>
        <dbReference type="Proteomes" id="UP001161325"/>
    </source>
</evidence>
<proteinExistence type="predicted"/>
<dbReference type="EMBL" id="BRXS01000003">
    <property type="protein sequence ID" value="GLC25723.1"/>
    <property type="molecule type" value="Genomic_DNA"/>
</dbReference>
<sequence length="335" mass="36413">MTHPTTSVRATLALLALLALPHVAAAQTVVRASLYTPTPPGETLACTPSTARDLDALSDEFTDSTTFAGPQARWRWFHAQNGWPSMLRRMAGGAAADGHLYLEPALSGWFADYHAPLLYQTVTGDFDVTARVRAASAGSADSVPRALWSLVGVMARAPRAVIPDAWTPRGENWLFVTTGTGEAPGVPVIETKSTVNSGSNLKLRPARAGWHELRIVRVRETFLLLSRAEGEGWRVRERVLRRDLPFTMQVGLVAYSDGTSAPPEYRDPLAHNIADPATRARLGAPDLGAHVDWVRFRRPPALRGVGADWLTDHAVSEATLLRFLDCETGARADAR</sequence>
<accession>A0AA37VAS0</accession>
<organism evidence="2 3">
    <name type="scientific">Roseisolibacter agri</name>
    <dbReference type="NCBI Taxonomy" id="2014610"/>
    <lineage>
        <taxon>Bacteria</taxon>
        <taxon>Pseudomonadati</taxon>
        <taxon>Gemmatimonadota</taxon>
        <taxon>Gemmatimonadia</taxon>
        <taxon>Gemmatimonadales</taxon>
        <taxon>Gemmatimonadaceae</taxon>
        <taxon>Roseisolibacter</taxon>
    </lineage>
</organism>
<reference evidence="2" key="1">
    <citation type="submission" date="2022-08" db="EMBL/GenBank/DDBJ databases">
        <title>Draft genome sequencing of Roseisolibacter agri AW1220.</title>
        <authorList>
            <person name="Tobiishi Y."/>
            <person name="Tonouchi A."/>
        </authorList>
    </citation>
    <scope>NUCLEOTIDE SEQUENCE</scope>
    <source>
        <strain evidence="2">AW1220</strain>
    </source>
</reference>
<evidence type="ECO:0000313" key="2">
    <source>
        <dbReference type="EMBL" id="GLC25723.1"/>
    </source>
</evidence>